<dbReference type="InterPro" id="IPR015943">
    <property type="entry name" value="WD40/YVTN_repeat-like_dom_sf"/>
</dbReference>
<dbReference type="PANTHER" id="PTHR43547">
    <property type="entry name" value="TWO-COMPONENT HISTIDINE KINASE"/>
    <property type="match status" value="1"/>
</dbReference>
<name>A0A6N4XC33_9FLAO</name>
<evidence type="ECO:0000259" key="4">
    <source>
        <dbReference type="PROSITE" id="PS50109"/>
    </source>
</evidence>
<dbReference type="EC" id="2.7.13.3" evidence="5"/>
<keyword evidence="2" id="KW-0175">Coiled coil</keyword>
<evidence type="ECO:0000313" key="6">
    <source>
        <dbReference type="Proteomes" id="UP000445144"/>
    </source>
</evidence>
<dbReference type="InterPro" id="IPR005467">
    <property type="entry name" value="His_kinase_dom"/>
</dbReference>
<evidence type="ECO:0000256" key="3">
    <source>
        <dbReference type="SAM" id="Phobius"/>
    </source>
</evidence>
<keyword evidence="6" id="KW-1185">Reference proteome</keyword>
<dbReference type="EMBL" id="CACVBR010000018">
    <property type="protein sequence ID" value="CAA7196054.1"/>
    <property type="molecule type" value="Genomic_DNA"/>
</dbReference>
<dbReference type="Gene3D" id="1.10.287.130">
    <property type="match status" value="1"/>
</dbReference>
<reference evidence="5 6" key="1">
    <citation type="submission" date="2020-01" db="EMBL/GenBank/DDBJ databases">
        <authorList>
            <person name="Rodrigo-Torres L."/>
            <person name="Arahal R. D."/>
            <person name="Lucena T."/>
        </authorList>
    </citation>
    <scope>NUCLEOTIDE SEQUENCE [LARGE SCALE GENOMIC DNA]</scope>
    <source>
        <strain evidence="5 6">CECT 9293</strain>
    </source>
</reference>
<keyword evidence="1" id="KW-0597">Phosphoprotein</keyword>
<organism evidence="5 6">
    <name type="scientific">Chryseobacterium potabilaquae</name>
    <dbReference type="NCBI Taxonomy" id="2675057"/>
    <lineage>
        <taxon>Bacteria</taxon>
        <taxon>Pseudomonadati</taxon>
        <taxon>Bacteroidota</taxon>
        <taxon>Flavobacteriia</taxon>
        <taxon>Flavobacteriales</taxon>
        <taxon>Weeksellaceae</taxon>
        <taxon>Chryseobacterium group</taxon>
        <taxon>Chryseobacterium</taxon>
    </lineage>
</organism>
<dbReference type="SMART" id="SM00387">
    <property type="entry name" value="HATPase_c"/>
    <property type="match status" value="1"/>
</dbReference>
<evidence type="ECO:0000256" key="1">
    <source>
        <dbReference type="ARBA" id="ARBA00022553"/>
    </source>
</evidence>
<dbReference type="Pfam" id="PF02518">
    <property type="entry name" value="HATPase_c"/>
    <property type="match status" value="1"/>
</dbReference>
<gene>
    <name evidence="5" type="primary">arcB_1</name>
    <name evidence="5" type="ORF">CHRY9293_02188</name>
</gene>
<dbReference type="PROSITE" id="PS50109">
    <property type="entry name" value="HIS_KIN"/>
    <property type="match status" value="1"/>
</dbReference>
<dbReference type="Proteomes" id="UP000445144">
    <property type="component" value="Unassembled WGS sequence"/>
</dbReference>
<dbReference type="GO" id="GO:0000155">
    <property type="term" value="F:phosphorelay sensor kinase activity"/>
    <property type="evidence" value="ECO:0007669"/>
    <property type="project" value="InterPro"/>
</dbReference>
<dbReference type="InterPro" id="IPR003594">
    <property type="entry name" value="HATPase_dom"/>
</dbReference>
<keyword evidence="3" id="KW-0472">Membrane</keyword>
<evidence type="ECO:0000313" key="5">
    <source>
        <dbReference type="EMBL" id="CAA7196054.1"/>
    </source>
</evidence>
<dbReference type="CDD" id="cd00075">
    <property type="entry name" value="HATPase"/>
    <property type="match status" value="1"/>
</dbReference>
<protein>
    <submittedName>
        <fullName evidence="5">Aerobic respiration control sensor protein ArcB</fullName>
        <ecNumber evidence="5">2.7.13.3</ecNumber>
    </submittedName>
</protein>
<proteinExistence type="predicted"/>
<dbReference type="Gene3D" id="3.30.565.10">
    <property type="entry name" value="Histidine kinase-like ATPase, C-terminal domain"/>
    <property type="match status" value="1"/>
</dbReference>
<keyword evidence="3" id="KW-1133">Transmembrane helix</keyword>
<sequence length="1020" mass="119603">MITQIDCMQEIFTVLKNFIFRLLFLLIFVNKSFYSQSTNTKWYNMDNGLPQNSVKDIVKDKYGFLWLSTENGLVKYDGNKFEVYNDFPTKTLNFEYFRGSIEKDSIMIFCGNEDFPVLIKKRKPEIYSRKNIPPPLILIKDSGHVVINKNIFFYRVPSYFLHYAFYFKHSKYFFYPQKTVLLQDGKYNKIKMPSGFDNLKDLPNIFAFDEKIFIINKKTKEITTLYRGKLSEQRNNPSLFFEKDAKIYWQQLTNQTFLIVYNKIYKVSYKNNRIETQFITHYDSFDTDQIVSIFYDEKYKKLYLGSSTKGLNILPVDSFYTSIDNTKYADNVYYASIPFGKSSVITEGGKIYNRYGIIGKKKFEEIPYKRTLVYDDQFNIIYPKRGTILRYLKSTHYERHDSITSDIPLKTLNSFGGKILATYYYDPTTNLFRIYDKSGKKEFELKMNIDETPSIIENFDPGFYVIASSKNIFWFSIDKKKITYTLTLNIGLKQIQKLGNDLYLLTTFKNGPYILKNKKLIKLPLDSQKNLSTAHIALEDSAGNFWITSNNGLYKILKQNILDFVEHKRKNLYYYVYTKDDGLVNNEFNGTSSPCANKLENGEFVFPSMEGLVFFKPNDVKSYYPASIDLYLERAKLENKIVEFNNKLFLPSDYKTAEVFVDIPYYGNLENIHLEYLFDDGKAWKKVNNKTINLAGLSFGKHELTVRMLISEKGNFAYKKITIEVEPKFYQTIWFNLLVGTILILLILVIIHSRTRLLKSKNDILKKTVIEKAKELDESLKNLQENQKLLSNRSEYEKKIIENIIHDITTPIRFIALISKQLADTLDPEMQKEYFESLHASSKQVYKYTLNLKDYTQIYKDEKYYEDEYYSLSNFVNEKKLLFYEIALYNNTIITNETHSEITINIKKSFINMILHNLIDNAVKNTFDGYITISGTFNSDQDVILEIKDTGTGIQDNDIEYYNNLFSINGKTSDPIYKSSLGLYLVSQISKKIRLDITFQKNQPKGTIVKLILKHKNTNE</sequence>
<dbReference type="InterPro" id="IPR036890">
    <property type="entry name" value="HATPase_C_sf"/>
</dbReference>
<dbReference type="InterPro" id="IPR036097">
    <property type="entry name" value="HisK_dim/P_sf"/>
</dbReference>
<keyword evidence="3" id="KW-0812">Transmembrane</keyword>
<dbReference type="AlphaFoldDB" id="A0A6N4XC33"/>
<dbReference type="Pfam" id="PF07494">
    <property type="entry name" value="Reg_prop"/>
    <property type="match status" value="1"/>
</dbReference>
<dbReference type="Gene3D" id="2.130.10.10">
    <property type="entry name" value="YVTN repeat-like/Quinoprotein amine dehydrogenase"/>
    <property type="match status" value="2"/>
</dbReference>
<feature type="domain" description="Histidine kinase" evidence="4">
    <location>
        <begin position="803"/>
        <end position="1017"/>
    </location>
</feature>
<feature type="transmembrane region" description="Helical" evidence="3">
    <location>
        <begin position="733"/>
        <end position="751"/>
    </location>
</feature>
<feature type="coiled-coil region" evidence="2">
    <location>
        <begin position="766"/>
        <end position="793"/>
    </location>
</feature>
<dbReference type="SUPFAM" id="SSF55874">
    <property type="entry name" value="ATPase domain of HSP90 chaperone/DNA topoisomerase II/histidine kinase"/>
    <property type="match status" value="1"/>
</dbReference>
<evidence type="ECO:0000256" key="2">
    <source>
        <dbReference type="SAM" id="Coils"/>
    </source>
</evidence>
<keyword evidence="5" id="KW-0808">Transferase</keyword>
<dbReference type="InterPro" id="IPR011110">
    <property type="entry name" value="Reg_prop"/>
</dbReference>
<accession>A0A6N4XC33</accession>
<dbReference type="SUPFAM" id="SSF47384">
    <property type="entry name" value="Homodimeric domain of signal transducing histidine kinase"/>
    <property type="match status" value="1"/>
</dbReference>
<dbReference type="PANTHER" id="PTHR43547:SF2">
    <property type="entry name" value="HYBRID SIGNAL TRANSDUCTION HISTIDINE KINASE C"/>
    <property type="match status" value="1"/>
</dbReference>